<name>A0A0B8PJG9_9VIBR</name>
<feature type="binding site" evidence="2">
    <location>
        <position position="198"/>
    </location>
    <ligand>
        <name>FAD</name>
        <dbReference type="ChEBI" id="CHEBI:57692"/>
    </ligand>
</feature>
<keyword evidence="2" id="KW-0285">Flavoprotein</keyword>
<reference evidence="4 5" key="1">
    <citation type="submission" date="2015-01" db="EMBL/GenBank/DDBJ databases">
        <title>Vibrio sp. C5 JCM 19232 whole genome shotgun sequence.</title>
        <authorList>
            <person name="Sawabe T."/>
            <person name="Meirelles P."/>
            <person name="Feng G."/>
            <person name="Sayaka M."/>
            <person name="Hattori M."/>
            <person name="Ohkuma M."/>
        </authorList>
    </citation>
    <scope>NUCLEOTIDE SEQUENCE [LARGE SCALE GENOMIC DNA]</scope>
    <source>
        <strain evidence="4 5">JCM19232</strain>
    </source>
</reference>
<dbReference type="InterPro" id="IPR002081">
    <property type="entry name" value="Cryptochrome/DNA_photolyase_1"/>
</dbReference>
<feature type="domain" description="Photolyase/cryptochrome alpha/beta" evidence="3">
    <location>
        <begin position="1"/>
        <end position="112"/>
    </location>
</feature>
<comment type="cofactor">
    <cofactor evidence="1">
        <name>(6R)-5,10-methylene-5,6,7,8-tetrahydrofolate</name>
        <dbReference type="ChEBI" id="CHEBI:15636"/>
    </cofactor>
</comment>
<proteinExistence type="predicted"/>
<keyword evidence="4" id="KW-0456">Lyase</keyword>
<dbReference type="InterPro" id="IPR036155">
    <property type="entry name" value="Crypto/Photolyase_N_sf"/>
</dbReference>
<dbReference type="GO" id="GO:0003677">
    <property type="term" value="F:DNA binding"/>
    <property type="evidence" value="ECO:0007669"/>
    <property type="project" value="TreeGrafter"/>
</dbReference>
<accession>A0A0B8PJG9</accession>
<dbReference type="InterPro" id="IPR036134">
    <property type="entry name" value="Crypto/Photolyase_FAD-like_sf"/>
</dbReference>
<organism evidence="4 5">
    <name type="scientific">Vibrio ishigakensis</name>
    <dbReference type="NCBI Taxonomy" id="1481914"/>
    <lineage>
        <taxon>Bacteria</taxon>
        <taxon>Pseudomonadati</taxon>
        <taxon>Pseudomonadota</taxon>
        <taxon>Gammaproteobacteria</taxon>
        <taxon>Vibrionales</taxon>
        <taxon>Vibrionaceae</taxon>
        <taxon>Vibrio</taxon>
    </lineage>
</organism>
<dbReference type="Gene3D" id="1.25.40.80">
    <property type="match status" value="1"/>
</dbReference>
<protein>
    <submittedName>
        <fullName evidence="4">Deoxyribodipyrimidine photolyase</fullName>
    </submittedName>
</protein>
<comment type="cofactor">
    <cofactor evidence="2">
        <name>FAD</name>
        <dbReference type="ChEBI" id="CHEBI:57692"/>
    </cofactor>
    <text evidence="2">Binds 1 FAD per subunit.</text>
</comment>
<evidence type="ECO:0000259" key="3">
    <source>
        <dbReference type="PROSITE" id="PS51645"/>
    </source>
</evidence>
<comment type="caution">
    <text evidence="4">The sequence shown here is derived from an EMBL/GenBank/DDBJ whole genome shotgun (WGS) entry which is preliminary data.</text>
</comment>
<dbReference type="InterPro" id="IPR014729">
    <property type="entry name" value="Rossmann-like_a/b/a_fold"/>
</dbReference>
<dbReference type="PROSITE" id="PS51645">
    <property type="entry name" value="PHR_CRY_ALPHA_BETA"/>
    <property type="match status" value="1"/>
</dbReference>
<sequence length="232" mass="26429">MSPDSNVIALFIETPGQWQEHNLAPIQADLILRRLRELSVELKELNISMIFERCDSFSNCADFISSLCQKHHINRLWANKEYELNEVKRDELVAETLTNVGVESRFIDDSCMFSPGEVLNQQGSYFKVFTPFKKAWLSKFASRPVPVSKPPRLEHNALTIQSELSFNYPLKDSSAYPISTKEIITKLREFAADKASDYSEDRDFPAIEGTSKLSPYLAIGALSVRQCLARLF</sequence>
<evidence type="ECO:0000313" key="5">
    <source>
        <dbReference type="Proteomes" id="UP000031670"/>
    </source>
</evidence>
<dbReference type="GO" id="GO:0071949">
    <property type="term" value="F:FAD binding"/>
    <property type="evidence" value="ECO:0007669"/>
    <property type="project" value="TreeGrafter"/>
</dbReference>
<dbReference type="PANTHER" id="PTHR11455">
    <property type="entry name" value="CRYPTOCHROME"/>
    <property type="match status" value="1"/>
</dbReference>
<dbReference type="InterPro" id="IPR006050">
    <property type="entry name" value="DNA_photolyase_N"/>
</dbReference>
<dbReference type="Gene3D" id="3.40.50.620">
    <property type="entry name" value="HUPs"/>
    <property type="match status" value="1"/>
</dbReference>
<dbReference type="AlphaFoldDB" id="A0A0B8PJG9"/>
<dbReference type="EMBL" id="BBSA01000008">
    <property type="protein sequence ID" value="GAM63238.1"/>
    <property type="molecule type" value="Genomic_DNA"/>
</dbReference>
<evidence type="ECO:0000256" key="1">
    <source>
        <dbReference type="ARBA" id="ARBA00001932"/>
    </source>
</evidence>
<dbReference type="GO" id="GO:0003904">
    <property type="term" value="F:deoxyribodipyrimidine photo-lyase activity"/>
    <property type="evidence" value="ECO:0007669"/>
    <property type="project" value="TreeGrafter"/>
</dbReference>
<keyword evidence="2" id="KW-0274">FAD</keyword>
<dbReference type="GO" id="GO:0009416">
    <property type="term" value="P:response to light stimulus"/>
    <property type="evidence" value="ECO:0007669"/>
    <property type="project" value="TreeGrafter"/>
</dbReference>
<dbReference type="Pfam" id="PF00875">
    <property type="entry name" value="DNA_photolyase"/>
    <property type="match status" value="1"/>
</dbReference>
<dbReference type="SUPFAM" id="SSF52425">
    <property type="entry name" value="Cryptochrome/photolyase, N-terminal domain"/>
    <property type="match status" value="1"/>
</dbReference>
<evidence type="ECO:0000256" key="2">
    <source>
        <dbReference type="PIRSR" id="PIRSR602081-1"/>
    </source>
</evidence>
<reference evidence="4 5" key="2">
    <citation type="submission" date="2015-01" db="EMBL/GenBank/DDBJ databases">
        <authorList>
            <consortium name="NBRP consortium"/>
            <person name="Sawabe T."/>
            <person name="Meirelles P."/>
            <person name="Feng G."/>
            <person name="Sayaka M."/>
            <person name="Hattori M."/>
            <person name="Ohkuma M."/>
        </authorList>
    </citation>
    <scope>NUCLEOTIDE SEQUENCE [LARGE SCALE GENOMIC DNA]</scope>
    <source>
        <strain evidence="4 5">JCM19232</strain>
    </source>
</reference>
<dbReference type="Proteomes" id="UP000031670">
    <property type="component" value="Unassembled WGS sequence"/>
</dbReference>
<dbReference type="PANTHER" id="PTHR11455:SF9">
    <property type="entry name" value="CRYPTOCHROME CIRCADIAN CLOCK 5 ISOFORM X1"/>
    <property type="match status" value="1"/>
</dbReference>
<dbReference type="SUPFAM" id="SSF48173">
    <property type="entry name" value="Cryptochrome/photolyase FAD-binding domain"/>
    <property type="match status" value="1"/>
</dbReference>
<gene>
    <name evidence="4" type="ORF">JCM19232_1385</name>
</gene>
<feature type="binding site" evidence="2">
    <location>
        <begin position="210"/>
        <end position="214"/>
    </location>
    <ligand>
        <name>FAD</name>
        <dbReference type="ChEBI" id="CHEBI:57692"/>
    </ligand>
</feature>
<evidence type="ECO:0000313" key="4">
    <source>
        <dbReference type="EMBL" id="GAM63238.1"/>
    </source>
</evidence>